<dbReference type="RefSeq" id="WP_284193878.1">
    <property type="nucleotide sequence ID" value="NZ_BSPW01000091.1"/>
</dbReference>
<evidence type="ECO:0000313" key="1">
    <source>
        <dbReference type="EMBL" id="GLT20048.1"/>
    </source>
</evidence>
<accession>A0ABQ6F3E5</accession>
<keyword evidence="2" id="KW-1185">Reference proteome</keyword>
<protein>
    <submittedName>
        <fullName evidence="1">Uncharacterized protein</fullName>
    </submittedName>
</protein>
<organism evidence="1 2">
    <name type="scientific">Vibrio zhanjiangensis</name>
    <dbReference type="NCBI Taxonomy" id="1046128"/>
    <lineage>
        <taxon>Bacteria</taxon>
        <taxon>Pseudomonadati</taxon>
        <taxon>Pseudomonadota</taxon>
        <taxon>Gammaproteobacteria</taxon>
        <taxon>Vibrionales</taxon>
        <taxon>Vibrionaceae</taxon>
        <taxon>Vibrio</taxon>
    </lineage>
</organism>
<name>A0ABQ6F3E5_9VIBR</name>
<dbReference type="EMBL" id="BSPW01000091">
    <property type="protein sequence ID" value="GLT20048.1"/>
    <property type="molecule type" value="Genomic_DNA"/>
</dbReference>
<comment type="caution">
    <text evidence="1">The sequence shown here is derived from an EMBL/GenBank/DDBJ whole genome shotgun (WGS) entry which is preliminary data.</text>
</comment>
<proteinExistence type="predicted"/>
<sequence length="181" mass="19654">MSQTPSSDEPIKGWKSKRLHKVTAGIKNSILDQPELNNIHLKEIVSSKFNQKADSFVKNSSSHIDKDFGKSKRHKLGYAITAGSIAVLRERAPGAIQRVSPVNTICDLGVAVTDIPDAITTVKDTVTLAKLNDAFTHSFGDQVDGIANTLSATTKAVSDATSDVTFEKFSTAFKNFFWGNQ</sequence>
<dbReference type="Proteomes" id="UP001157138">
    <property type="component" value="Unassembled WGS sequence"/>
</dbReference>
<evidence type="ECO:0000313" key="2">
    <source>
        <dbReference type="Proteomes" id="UP001157138"/>
    </source>
</evidence>
<reference evidence="2" key="1">
    <citation type="journal article" date="2019" name="Int. J. Syst. Evol. Microbiol.">
        <title>The Global Catalogue of Microorganisms (GCM) 10K type strain sequencing project: providing services to taxonomists for standard genome sequencing and annotation.</title>
        <authorList>
            <consortium name="The Broad Institute Genomics Platform"/>
            <consortium name="The Broad Institute Genome Sequencing Center for Infectious Disease"/>
            <person name="Wu L."/>
            <person name="Ma J."/>
        </authorList>
    </citation>
    <scope>NUCLEOTIDE SEQUENCE [LARGE SCALE GENOMIC DNA]</scope>
    <source>
        <strain evidence="2">NBRC 108723</strain>
    </source>
</reference>
<gene>
    <name evidence="1" type="ORF">GCM10007938_38310</name>
</gene>